<proteinExistence type="predicted"/>
<gene>
    <name evidence="1" type="ORF">MLD38_023876</name>
</gene>
<reference evidence="2" key="1">
    <citation type="journal article" date="2023" name="Front. Plant Sci.">
        <title>Chromosomal-level genome assembly of Melastoma candidum provides insights into trichome evolution.</title>
        <authorList>
            <person name="Zhong Y."/>
            <person name="Wu W."/>
            <person name="Sun C."/>
            <person name="Zou P."/>
            <person name="Liu Y."/>
            <person name="Dai S."/>
            <person name="Zhou R."/>
        </authorList>
    </citation>
    <scope>NUCLEOTIDE SEQUENCE [LARGE SCALE GENOMIC DNA]</scope>
</reference>
<accession>A0ACB9NTI4</accession>
<dbReference type="Proteomes" id="UP001057402">
    <property type="component" value="Chromosome 7"/>
</dbReference>
<name>A0ACB9NTI4_9MYRT</name>
<dbReference type="EMBL" id="CM042886">
    <property type="protein sequence ID" value="KAI4338869.1"/>
    <property type="molecule type" value="Genomic_DNA"/>
</dbReference>
<organism evidence="1 2">
    <name type="scientific">Melastoma candidum</name>
    <dbReference type="NCBI Taxonomy" id="119954"/>
    <lineage>
        <taxon>Eukaryota</taxon>
        <taxon>Viridiplantae</taxon>
        <taxon>Streptophyta</taxon>
        <taxon>Embryophyta</taxon>
        <taxon>Tracheophyta</taxon>
        <taxon>Spermatophyta</taxon>
        <taxon>Magnoliopsida</taxon>
        <taxon>eudicotyledons</taxon>
        <taxon>Gunneridae</taxon>
        <taxon>Pentapetalae</taxon>
        <taxon>rosids</taxon>
        <taxon>malvids</taxon>
        <taxon>Myrtales</taxon>
        <taxon>Melastomataceae</taxon>
        <taxon>Melastomatoideae</taxon>
        <taxon>Melastomateae</taxon>
        <taxon>Melastoma</taxon>
    </lineage>
</organism>
<evidence type="ECO:0000313" key="2">
    <source>
        <dbReference type="Proteomes" id="UP001057402"/>
    </source>
</evidence>
<keyword evidence="2" id="KW-1185">Reference proteome</keyword>
<comment type="caution">
    <text evidence="1">The sequence shown here is derived from an EMBL/GenBank/DDBJ whole genome shotgun (WGS) entry which is preliminary data.</text>
</comment>
<evidence type="ECO:0000313" key="1">
    <source>
        <dbReference type="EMBL" id="KAI4338869.1"/>
    </source>
</evidence>
<protein>
    <submittedName>
        <fullName evidence="1">Uncharacterized protein</fullName>
    </submittedName>
</protein>
<sequence length="266" mass="28179">MRTPFSSPTLSENVANVRAPSRSGIALCCHSIPMVMCSHCIFNVVFSLMRRVQGLLEGLERSGMECITGSCCQSWSKGLGQARSAALPQAAPNTAAITESGELYTWGREEGEGRLGLGPGRGPDHAGGLSIPSKVTALPVPVSAVCCGGFFTVALTKDGQVWNWGARKRKQNRGWEPKPNPNLDGLHIVQIATGGYHSLAMSDDGKVFSWGHGGHGQLGHSSLPESESGPLSIEALRNVHVVYIACGGSSSAAITEEGKLYMWGKY</sequence>